<dbReference type="GO" id="GO:0016020">
    <property type="term" value="C:membrane"/>
    <property type="evidence" value="ECO:0007669"/>
    <property type="project" value="GOC"/>
</dbReference>
<proteinExistence type="inferred from homology"/>
<accession>A0A835SPQ7</accession>
<feature type="chain" id="PRO_5032271587" description="N-acetylglucosaminylphosphatidylinositol deacetylase" evidence="4">
    <location>
        <begin position="19"/>
        <end position="287"/>
    </location>
</feature>
<gene>
    <name evidence="5" type="ORF">HXX76_011259</name>
</gene>
<dbReference type="GO" id="GO:0000225">
    <property type="term" value="F:N-acetylglucosaminylphosphatidylinositol deacetylase activity"/>
    <property type="evidence" value="ECO:0007669"/>
    <property type="project" value="UniProtKB-EC"/>
</dbReference>
<dbReference type="InterPro" id="IPR024078">
    <property type="entry name" value="LmbE-like_dom_sf"/>
</dbReference>
<keyword evidence="3" id="KW-0812">Transmembrane</keyword>
<dbReference type="InterPro" id="IPR003737">
    <property type="entry name" value="GlcNAc_PI_deacetylase-related"/>
</dbReference>
<name>A0A835SPQ7_CHLIN</name>
<dbReference type="Gene3D" id="3.40.50.10320">
    <property type="entry name" value="LmbE-like"/>
    <property type="match status" value="1"/>
</dbReference>
<keyword evidence="4" id="KW-0732">Signal</keyword>
<evidence type="ECO:0000256" key="4">
    <source>
        <dbReference type="SAM" id="SignalP"/>
    </source>
</evidence>
<reference evidence="5" key="1">
    <citation type="journal article" date="2020" name="bioRxiv">
        <title>Comparative genomics of Chlamydomonas.</title>
        <authorList>
            <person name="Craig R.J."/>
            <person name="Hasan A.R."/>
            <person name="Ness R.W."/>
            <person name="Keightley P.D."/>
        </authorList>
    </citation>
    <scope>NUCLEOTIDE SEQUENCE</scope>
    <source>
        <strain evidence="5">SAG 7.73</strain>
    </source>
</reference>
<feature type="signal peptide" evidence="4">
    <location>
        <begin position="1"/>
        <end position="18"/>
    </location>
</feature>
<dbReference type="GO" id="GO:0005783">
    <property type="term" value="C:endoplasmic reticulum"/>
    <property type="evidence" value="ECO:0007669"/>
    <property type="project" value="TreeGrafter"/>
</dbReference>
<dbReference type="Pfam" id="PF02585">
    <property type="entry name" value="PIG-L"/>
    <property type="match status" value="1"/>
</dbReference>
<feature type="transmembrane region" description="Helical" evidence="3">
    <location>
        <begin position="261"/>
        <end position="280"/>
    </location>
</feature>
<dbReference type="Proteomes" id="UP000650467">
    <property type="component" value="Unassembled WGS sequence"/>
</dbReference>
<dbReference type="GO" id="GO:0006506">
    <property type="term" value="P:GPI anchor biosynthetic process"/>
    <property type="evidence" value="ECO:0007669"/>
    <property type="project" value="UniProtKB-UniPathway"/>
</dbReference>
<comment type="similarity">
    <text evidence="1">Belongs to the PIGL family.</text>
</comment>
<dbReference type="EMBL" id="JAEHOC010000032">
    <property type="protein sequence ID" value="KAG2429017.1"/>
    <property type="molecule type" value="Genomic_DNA"/>
</dbReference>
<comment type="caution">
    <text evidence="5">The sequence shown here is derived from an EMBL/GenBank/DDBJ whole genome shotgun (WGS) entry which is preliminary data.</text>
</comment>
<organism evidence="5 6">
    <name type="scientific">Chlamydomonas incerta</name>
    <dbReference type="NCBI Taxonomy" id="51695"/>
    <lineage>
        <taxon>Eukaryota</taxon>
        <taxon>Viridiplantae</taxon>
        <taxon>Chlorophyta</taxon>
        <taxon>core chlorophytes</taxon>
        <taxon>Chlorophyceae</taxon>
        <taxon>CS clade</taxon>
        <taxon>Chlamydomonadales</taxon>
        <taxon>Chlamydomonadaceae</taxon>
        <taxon>Chlamydomonas</taxon>
    </lineage>
</organism>
<dbReference type="UniPathway" id="UPA00196"/>
<sequence length="287" mass="30082">MPLLFVLLHGWGLLRVSRNCSPSARNTSCALLVVAHPDDESLFFSNYINAATCAGVRVHVLCLSTGNADGLGKVREKELLRACDLLQIARDRVTILDEPRLQDGFHDWDAAAVAAAVTRAVQALQPDELVTFDAGGVSGHPNHASIFRAVRGMLASGAPPAGSDSDGHAVRPCHVYTLVTHPLLVKFSGPLGAALLLMRAHLQGRRQPAAATASTSAGAGAASAAGGGALGVPAGGGPLAFATANPVLPLRAMCCHWSQFVWYRLLFILFSTYTYVNLLAPLGTLTC</sequence>
<evidence type="ECO:0000313" key="5">
    <source>
        <dbReference type="EMBL" id="KAG2429017.1"/>
    </source>
</evidence>
<keyword evidence="3" id="KW-0472">Membrane</keyword>
<keyword evidence="6" id="KW-1185">Reference proteome</keyword>
<protein>
    <recommendedName>
        <fullName evidence="2">N-acetylglucosaminylphosphatidylinositol deacetylase</fullName>
        <ecNumber evidence="2">3.5.1.89</ecNumber>
    </recommendedName>
</protein>
<evidence type="ECO:0000256" key="3">
    <source>
        <dbReference type="SAM" id="Phobius"/>
    </source>
</evidence>
<evidence type="ECO:0000256" key="2">
    <source>
        <dbReference type="ARBA" id="ARBA00012176"/>
    </source>
</evidence>
<dbReference type="AlphaFoldDB" id="A0A835SPQ7"/>
<dbReference type="PANTHER" id="PTHR12993:SF11">
    <property type="entry name" value="N-ACETYLGLUCOSAMINYL-PHOSPHATIDYLINOSITOL DE-N-ACETYLASE"/>
    <property type="match status" value="1"/>
</dbReference>
<evidence type="ECO:0000313" key="6">
    <source>
        <dbReference type="Proteomes" id="UP000650467"/>
    </source>
</evidence>
<evidence type="ECO:0000256" key="1">
    <source>
        <dbReference type="ARBA" id="ARBA00006066"/>
    </source>
</evidence>
<keyword evidence="3" id="KW-1133">Transmembrane helix</keyword>
<dbReference type="OrthoDB" id="440160at2759"/>
<dbReference type="SUPFAM" id="SSF102588">
    <property type="entry name" value="LmbE-like"/>
    <property type="match status" value="1"/>
</dbReference>
<dbReference type="EC" id="3.5.1.89" evidence="2"/>
<dbReference type="PANTHER" id="PTHR12993">
    <property type="entry name" value="N-ACETYLGLUCOSAMINYL-PHOSPHATIDYLINOSITOL DE-N-ACETYLASE-RELATED"/>
    <property type="match status" value="1"/>
</dbReference>